<dbReference type="AlphaFoldDB" id="A0A6A3NYH8"/>
<reference evidence="1 2" key="1">
    <citation type="submission" date="2018-09" db="EMBL/GenBank/DDBJ databases">
        <title>Genomic investigation of the strawberry pathogen Phytophthora fragariae indicates pathogenicity is determined by transcriptional variation in three key races.</title>
        <authorList>
            <person name="Adams T.M."/>
            <person name="Armitage A.D."/>
            <person name="Sobczyk M.K."/>
            <person name="Bates H.J."/>
            <person name="Dunwell J.M."/>
            <person name="Nellist C.F."/>
            <person name="Harrison R.J."/>
        </authorList>
    </citation>
    <scope>NUCLEOTIDE SEQUENCE [LARGE SCALE GENOMIC DNA]</scope>
    <source>
        <strain evidence="1 2">SCRP249</strain>
    </source>
</reference>
<comment type="caution">
    <text evidence="1">The sequence shown here is derived from an EMBL/GenBank/DDBJ whole genome shotgun (WGS) entry which is preliminary data.</text>
</comment>
<dbReference type="EMBL" id="QXFV01000184">
    <property type="protein sequence ID" value="KAE9046585.1"/>
    <property type="molecule type" value="Genomic_DNA"/>
</dbReference>
<accession>A0A6A3NYH8</accession>
<proteinExistence type="predicted"/>
<dbReference type="Proteomes" id="UP000429607">
    <property type="component" value="Unassembled WGS sequence"/>
</dbReference>
<gene>
    <name evidence="1" type="ORF">PR001_g4513</name>
</gene>
<protein>
    <submittedName>
        <fullName evidence="1">Uncharacterized protein</fullName>
    </submittedName>
</protein>
<name>A0A6A3NYH8_9STRA</name>
<evidence type="ECO:0000313" key="2">
    <source>
        <dbReference type="Proteomes" id="UP000429607"/>
    </source>
</evidence>
<evidence type="ECO:0000313" key="1">
    <source>
        <dbReference type="EMBL" id="KAE9046585.1"/>
    </source>
</evidence>
<organism evidence="1 2">
    <name type="scientific">Phytophthora rubi</name>
    <dbReference type="NCBI Taxonomy" id="129364"/>
    <lineage>
        <taxon>Eukaryota</taxon>
        <taxon>Sar</taxon>
        <taxon>Stramenopiles</taxon>
        <taxon>Oomycota</taxon>
        <taxon>Peronosporomycetes</taxon>
        <taxon>Peronosporales</taxon>
        <taxon>Peronosporaceae</taxon>
        <taxon>Phytophthora</taxon>
    </lineage>
</organism>
<sequence length="294" mass="35141">MARAPHGSAAKKECEKCHDMISRSNFSKHAKKCSGIKVRESRSDIRKKSWEKNRLKRVGSQRNKRATKFFQELQDLRSQLHELEDTPVLPKPKPKGITPNKKVAEYDWKRDHPFELLSRHPDVFESVLSKVDKWEMLSKIWFKMLFLQLHPDRSHQLPADWQQEPKKSAILESFKVIRVYMERMLEEDPITVSKERIRIEKYRMYLRTTYKDKVCKWERQCQASRDEKLPAIKTMLDKFAEYKECKTLEEFKEAYNARFAEKDKAYETKAKAKEDQHVKDRQFHEVFGLDSDSE</sequence>